<reference evidence="6 7" key="1">
    <citation type="submission" date="2020-06" db="EMBL/GenBank/DDBJ databases">
        <title>Anaerococcus sp. nov., isolated form swine feces.</title>
        <authorList>
            <person name="Yu S."/>
        </authorList>
    </citation>
    <scope>NUCLEOTIDE SEQUENCE [LARGE SCALE GENOMIC DNA]</scope>
    <source>
        <strain evidence="6 7">AGMB00486</strain>
    </source>
</reference>
<evidence type="ECO:0000256" key="2">
    <source>
        <dbReference type="ARBA" id="ARBA00010961"/>
    </source>
</evidence>
<evidence type="ECO:0000256" key="4">
    <source>
        <dbReference type="ARBA" id="ARBA00023125"/>
    </source>
</evidence>
<evidence type="ECO:0000256" key="1">
    <source>
        <dbReference type="ARBA" id="ARBA00002190"/>
    </source>
</evidence>
<keyword evidence="4" id="KW-0238">DNA-binding</keyword>
<sequence length="63" mass="7435">NGVINSRLKSTNCLERLNEEVRRCEKVIRIFPNQESAIRLIGAILIDINEYWIISSKLYIRMK</sequence>
<dbReference type="InterPro" id="IPR001207">
    <property type="entry name" value="Transposase_mutator"/>
</dbReference>
<keyword evidence="3" id="KW-0815">Transposition</keyword>
<dbReference type="Pfam" id="PF00872">
    <property type="entry name" value="Transposase_mut"/>
    <property type="match status" value="1"/>
</dbReference>
<comment type="caution">
    <text evidence="6">The sequence shown here is derived from an EMBL/GenBank/DDBJ whole genome shotgun (WGS) entry which is preliminary data.</text>
</comment>
<protein>
    <submittedName>
        <fullName evidence="6">Transposase</fullName>
    </submittedName>
</protein>
<feature type="non-terminal residue" evidence="6">
    <location>
        <position position="1"/>
    </location>
</feature>
<dbReference type="RefSeq" id="WP_176270180.1">
    <property type="nucleotide sequence ID" value="NZ_JABVBA010000014.1"/>
</dbReference>
<dbReference type="EMBL" id="JABVBA010000014">
    <property type="protein sequence ID" value="NVF12384.1"/>
    <property type="molecule type" value="Genomic_DNA"/>
</dbReference>
<keyword evidence="7" id="KW-1185">Reference proteome</keyword>
<accession>A0ABX2NCC8</accession>
<comment type="function">
    <text evidence="1">Required for the transposition of the insertion element.</text>
</comment>
<gene>
    <name evidence="6" type="ORF">HV819_10490</name>
</gene>
<evidence type="ECO:0000256" key="3">
    <source>
        <dbReference type="ARBA" id="ARBA00022578"/>
    </source>
</evidence>
<evidence type="ECO:0000256" key="5">
    <source>
        <dbReference type="ARBA" id="ARBA00023172"/>
    </source>
</evidence>
<name>A0ABX2NCC8_9FIRM</name>
<evidence type="ECO:0000313" key="6">
    <source>
        <dbReference type="EMBL" id="NVF12384.1"/>
    </source>
</evidence>
<organism evidence="6 7">
    <name type="scientific">Anaerococcus faecalis</name>
    <dbReference type="NCBI Taxonomy" id="2742993"/>
    <lineage>
        <taxon>Bacteria</taxon>
        <taxon>Bacillati</taxon>
        <taxon>Bacillota</taxon>
        <taxon>Tissierellia</taxon>
        <taxon>Tissierellales</taxon>
        <taxon>Peptoniphilaceae</taxon>
        <taxon>Anaerococcus</taxon>
    </lineage>
</organism>
<dbReference type="Proteomes" id="UP000540919">
    <property type="component" value="Unassembled WGS sequence"/>
</dbReference>
<evidence type="ECO:0000313" key="7">
    <source>
        <dbReference type="Proteomes" id="UP000540919"/>
    </source>
</evidence>
<proteinExistence type="inferred from homology"/>
<keyword evidence="5" id="KW-0233">DNA recombination</keyword>
<comment type="similarity">
    <text evidence="2">Belongs to the transposase mutator family.</text>
</comment>